<dbReference type="SMART" id="SM00320">
    <property type="entry name" value="WD40"/>
    <property type="match status" value="4"/>
</dbReference>
<comment type="subcellular location">
    <subcellularLocation>
        <location evidence="1">Cytoplasm</location>
    </subcellularLocation>
</comment>
<evidence type="ECO:0000256" key="3">
    <source>
        <dbReference type="ARBA" id="ARBA00022574"/>
    </source>
</evidence>
<keyword evidence="3" id="KW-0853">WD repeat</keyword>
<evidence type="ECO:0000313" key="6">
    <source>
        <dbReference type="EMBL" id="NXV13754.1"/>
    </source>
</evidence>
<accession>A0A7L3RDL7</accession>
<keyword evidence="2" id="KW-0963">Cytoplasm</keyword>
<protein>
    <submittedName>
        <fullName evidence="6">WDR63 protein</fullName>
    </submittedName>
</protein>
<sequence length="798" mass="91394">VGHPEIFPLVFTTKTQEIFDCRVLEDVTEENCFKLIKKEDIIQDLKTRAAISDFHPVKKVVLEYPGEELLVVFDAKFQYGQNFYMVASEEAKENLLKPPETTEEKEEEVEEKEEENGEGTLEVHPYKPPVHKPWVSLGSEKEVEEESVKDTVAKIKYMISRIRRKFGAPITFTDTNASHVKDSYVECTSYQDKAFSIKMLEKNVGIQMVPKVREASTQTKWTYPKNAATQYFPRQLSNEEKEESLSSEKLKEFFTSVHLRMEIALQQNEIMNAFFDDWKALAEDESSSRGKPDVYLKAYQSFTDLLYLKDRTISCVCWHPTVYGIIAVSARDQLYYEEQVNLSDKSLLQQSVILLWSFFDPIHPQLMLECPEDIYCFQFSPSDPNIIAGGCINGQVVLWDISQHEEKLQNAKTDDDAMKMTAVNTVNASILNVLQYNCMSGPPLMQVQDSSTEPPLVRYCAVSSIQYSHKTPVTDIYWLPDYSEDNQTDATFENRAGVRVQLVTCSPDSSILFWDIPATKVLEQPSSEKIREEEIFDMPLDVPDTFNHLDLCWKPLIKINLCESDTNTEYSPVRISLGELHYHYKTSEKVQSLNTLEVSAKESPYTEMRTPSSKNLKALQNISTSFFVGTEVSENNRLPKKMLIQDIRKTEQLNNRKHTQKYTIHTETINTLQRSPFFKDIVLSIGGRNFAIWKEGVTTGPILQSSCSAGRYTAGQWSLTRPGVFFIGRDDGNIDIWDLLKKTYEPSHFQNISKSRITFISPCIASRRLMQHLAVSDDLGVLHVLEICQTLSEASRNE</sequence>
<evidence type="ECO:0000256" key="2">
    <source>
        <dbReference type="ARBA" id="ARBA00022490"/>
    </source>
</evidence>
<gene>
    <name evidence="6" type="primary">Wdr63</name>
    <name evidence="6" type="ORF">CEPGRY_R01699</name>
</gene>
<evidence type="ECO:0000256" key="5">
    <source>
        <dbReference type="SAM" id="MobiDB-lite"/>
    </source>
</evidence>
<dbReference type="PANTHER" id="PTHR12442:SF5">
    <property type="entry name" value="DYNEIN AXONEMAL INTERMEDIATE CHAIN 3"/>
    <property type="match status" value="1"/>
</dbReference>
<evidence type="ECO:0000313" key="7">
    <source>
        <dbReference type="Proteomes" id="UP000578766"/>
    </source>
</evidence>
<feature type="region of interest" description="Disordered" evidence="5">
    <location>
        <begin position="94"/>
        <end position="125"/>
    </location>
</feature>
<dbReference type="PANTHER" id="PTHR12442">
    <property type="entry name" value="DYNEIN INTERMEDIATE CHAIN"/>
    <property type="match status" value="1"/>
</dbReference>
<keyword evidence="7" id="KW-1185">Reference proteome</keyword>
<feature type="compositionally biased region" description="Acidic residues" evidence="5">
    <location>
        <begin position="101"/>
        <end position="117"/>
    </location>
</feature>
<dbReference type="GO" id="GO:0060294">
    <property type="term" value="P:cilium movement involved in cell motility"/>
    <property type="evidence" value="ECO:0007669"/>
    <property type="project" value="TreeGrafter"/>
</dbReference>
<keyword evidence="4" id="KW-0677">Repeat</keyword>
<dbReference type="Gene3D" id="2.130.10.10">
    <property type="entry name" value="YVTN repeat-like/Quinoprotein amine dehydrogenase"/>
    <property type="match status" value="1"/>
</dbReference>
<dbReference type="Proteomes" id="UP000578766">
    <property type="component" value="Unassembled WGS sequence"/>
</dbReference>
<dbReference type="InterPro" id="IPR050687">
    <property type="entry name" value="Dynein_IC"/>
</dbReference>
<dbReference type="GO" id="GO:0045504">
    <property type="term" value="F:dynein heavy chain binding"/>
    <property type="evidence" value="ECO:0007669"/>
    <property type="project" value="TreeGrafter"/>
</dbReference>
<proteinExistence type="predicted"/>
<dbReference type="GO" id="GO:0036159">
    <property type="term" value="P:inner dynein arm assembly"/>
    <property type="evidence" value="ECO:0007669"/>
    <property type="project" value="TreeGrafter"/>
</dbReference>
<reference evidence="6 7" key="1">
    <citation type="submission" date="2019-09" db="EMBL/GenBank/DDBJ databases">
        <title>Bird 10,000 Genomes (B10K) Project - Family phase.</title>
        <authorList>
            <person name="Zhang G."/>
        </authorList>
    </citation>
    <scope>NUCLEOTIDE SEQUENCE [LARGE SCALE GENOMIC DNA]</scope>
    <source>
        <strain evidence="6">OUT-0020</strain>
        <tissue evidence="6">Liver</tissue>
    </source>
</reference>
<feature type="non-terminal residue" evidence="6">
    <location>
        <position position="798"/>
    </location>
</feature>
<dbReference type="AlphaFoldDB" id="A0A7L3RDL7"/>
<dbReference type="InterPro" id="IPR036322">
    <property type="entry name" value="WD40_repeat_dom_sf"/>
</dbReference>
<feature type="non-terminal residue" evidence="6">
    <location>
        <position position="1"/>
    </location>
</feature>
<organism evidence="6 7">
    <name type="scientific">Cepphus grylle</name>
    <name type="common">Black guillemot</name>
    <name type="synonym">Alca grylle</name>
    <dbReference type="NCBI Taxonomy" id="28697"/>
    <lineage>
        <taxon>Eukaryota</taxon>
        <taxon>Metazoa</taxon>
        <taxon>Chordata</taxon>
        <taxon>Craniata</taxon>
        <taxon>Vertebrata</taxon>
        <taxon>Euteleostomi</taxon>
        <taxon>Archelosauria</taxon>
        <taxon>Archosauria</taxon>
        <taxon>Dinosauria</taxon>
        <taxon>Saurischia</taxon>
        <taxon>Theropoda</taxon>
        <taxon>Coelurosauria</taxon>
        <taxon>Aves</taxon>
        <taxon>Neognathae</taxon>
        <taxon>Neoaves</taxon>
        <taxon>Charadriiformes</taxon>
        <taxon>Alcidae</taxon>
        <taxon>Cepphus</taxon>
    </lineage>
</organism>
<dbReference type="InterPro" id="IPR001680">
    <property type="entry name" value="WD40_rpt"/>
</dbReference>
<dbReference type="GO" id="GO:0045503">
    <property type="term" value="F:dynein light chain binding"/>
    <property type="evidence" value="ECO:0007669"/>
    <property type="project" value="TreeGrafter"/>
</dbReference>
<dbReference type="Pfam" id="PF00400">
    <property type="entry name" value="WD40"/>
    <property type="match status" value="1"/>
</dbReference>
<dbReference type="InterPro" id="IPR015943">
    <property type="entry name" value="WD40/YVTN_repeat-like_dom_sf"/>
</dbReference>
<dbReference type="SUPFAM" id="SSF50978">
    <property type="entry name" value="WD40 repeat-like"/>
    <property type="match status" value="1"/>
</dbReference>
<comment type="caution">
    <text evidence="6">The sequence shown here is derived from an EMBL/GenBank/DDBJ whole genome shotgun (WGS) entry which is preliminary data.</text>
</comment>
<evidence type="ECO:0000256" key="4">
    <source>
        <dbReference type="ARBA" id="ARBA00022737"/>
    </source>
</evidence>
<dbReference type="EMBL" id="VZUD01000027">
    <property type="protein sequence ID" value="NXV13754.1"/>
    <property type="molecule type" value="Genomic_DNA"/>
</dbReference>
<dbReference type="GO" id="GO:0036156">
    <property type="term" value="C:inner dynein arm"/>
    <property type="evidence" value="ECO:0007669"/>
    <property type="project" value="TreeGrafter"/>
</dbReference>
<evidence type="ECO:0000256" key="1">
    <source>
        <dbReference type="ARBA" id="ARBA00004496"/>
    </source>
</evidence>
<name>A0A7L3RDL7_CEPGR</name>